<comment type="caution">
    <text evidence="1">The sequence shown here is derived from an EMBL/GenBank/DDBJ whole genome shotgun (WGS) entry which is preliminary data.</text>
</comment>
<dbReference type="InterPro" id="IPR043502">
    <property type="entry name" value="DNA/RNA_pol_sf"/>
</dbReference>
<feature type="non-terminal residue" evidence="1">
    <location>
        <position position="1"/>
    </location>
</feature>
<gene>
    <name evidence="1" type="ORF">PACLA_8A025218</name>
</gene>
<organism evidence="1 2">
    <name type="scientific">Paramuricea clavata</name>
    <name type="common">Red gorgonian</name>
    <name type="synonym">Violescent sea-whip</name>
    <dbReference type="NCBI Taxonomy" id="317549"/>
    <lineage>
        <taxon>Eukaryota</taxon>
        <taxon>Metazoa</taxon>
        <taxon>Cnidaria</taxon>
        <taxon>Anthozoa</taxon>
        <taxon>Octocorallia</taxon>
        <taxon>Malacalcyonacea</taxon>
        <taxon>Plexauridae</taxon>
        <taxon>Paramuricea</taxon>
    </lineage>
</organism>
<dbReference type="SUPFAM" id="SSF56672">
    <property type="entry name" value="DNA/RNA polymerases"/>
    <property type="match status" value="1"/>
</dbReference>
<evidence type="ECO:0000313" key="1">
    <source>
        <dbReference type="EMBL" id="CAB4040957.1"/>
    </source>
</evidence>
<dbReference type="EMBL" id="CACRXK020027540">
    <property type="protein sequence ID" value="CAB4040957.1"/>
    <property type="molecule type" value="Genomic_DNA"/>
</dbReference>
<dbReference type="OrthoDB" id="6015349at2759"/>
<dbReference type="PROSITE" id="PS50878">
    <property type="entry name" value="RT_POL"/>
    <property type="match status" value="1"/>
</dbReference>
<reference evidence="1" key="1">
    <citation type="submission" date="2020-04" db="EMBL/GenBank/DDBJ databases">
        <authorList>
            <person name="Alioto T."/>
            <person name="Alioto T."/>
            <person name="Gomez Garrido J."/>
        </authorList>
    </citation>
    <scope>NUCLEOTIDE SEQUENCE</scope>
    <source>
        <strain evidence="1">A484AB</strain>
    </source>
</reference>
<protein>
    <submittedName>
        <fullName evidence="1">Uncharacterized protein</fullName>
    </submittedName>
</protein>
<dbReference type="Proteomes" id="UP001152795">
    <property type="component" value="Unassembled WGS sequence"/>
</dbReference>
<dbReference type="CDD" id="cd01650">
    <property type="entry name" value="RT_nLTR_like"/>
    <property type="match status" value="1"/>
</dbReference>
<name>A0A7D9M2P0_PARCT</name>
<evidence type="ECO:0000313" key="2">
    <source>
        <dbReference type="Proteomes" id="UP001152795"/>
    </source>
</evidence>
<dbReference type="PANTHER" id="PTHR33332">
    <property type="entry name" value="REVERSE TRANSCRIPTASE DOMAIN-CONTAINING PROTEIN"/>
    <property type="match status" value="1"/>
</dbReference>
<accession>A0A7D9M2P0</accession>
<sequence>LLSSLLRISQNAVSGKLDEFKFYAVTSEEIRQIVNHFSPNKAPSWDKVTVNLIKDSLTSILSIITDLVNSSLLISVFPTAWKRSEVTPVLKEGDYPVADDNRPISLLPVLSKVCERVALKQMNDYMESRKLLTNHQSGNRKLHSTETLNTFLADIYLDAFDKKTVTAVIRLDLSKAFDSLNHPLLLRKLYLFGISKHALEWFKSYLTGRIQSVRIDSELSEPREITHGVPQGSILSPALFNIYINDIHDVPNTCLLESFVDDSKSFLSFAVKDVQSAEIQWNEDLQRIAAWSCKTVN</sequence>
<keyword evidence="2" id="KW-1185">Reference proteome</keyword>
<dbReference type="InterPro" id="IPR000477">
    <property type="entry name" value="RT_dom"/>
</dbReference>
<dbReference type="AlphaFoldDB" id="A0A7D9M2P0"/>
<proteinExistence type="predicted"/>
<dbReference type="Pfam" id="PF00078">
    <property type="entry name" value="RVT_1"/>
    <property type="match status" value="1"/>
</dbReference>